<keyword evidence="1" id="KW-0067">ATP-binding</keyword>
<dbReference type="SUPFAM" id="SSF63829">
    <property type="entry name" value="Calcium-dependent phosphotriesterase"/>
    <property type="match status" value="1"/>
</dbReference>
<dbReference type="EMBL" id="JACYTQ010000002">
    <property type="protein sequence ID" value="MBD8488479.1"/>
    <property type="molecule type" value="Genomic_DNA"/>
</dbReference>
<dbReference type="Gene3D" id="2.120.10.30">
    <property type="entry name" value="TolB, C-terminal domain"/>
    <property type="match status" value="1"/>
</dbReference>
<dbReference type="RefSeq" id="WP_192009345.1">
    <property type="nucleotide sequence ID" value="NZ_JACYTQ010000002.1"/>
</dbReference>
<gene>
    <name evidence="1" type="ORF">IFO69_06940</name>
</gene>
<evidence type="ECO:0000313" key="2">
    <source>
        <dbReference type="Proteomes" id="UP000647133"/>
    </source>
</evidence>
<keyword evidence="1" id="KW-0547">Nucleotide-binding</keyword>
<dbReference type="InterPro" id="IPR011042">
    <property type="entry name" value="6-blade_b-propeller_TolB-like"/>
</dbReference>
<dbReference type="Proteomes" id="UP000647133">
    <property type="component" value="Unassembled WGS sequence"/>
</dbReference>
<keyword evidence="2" id="KW-1185">Reference proteome</keyword>
<proteinExistence type="predicted"/>
<dbReference type="GO" id="GO:0005524">
    <property type="term" value="F:ATP binding"/>
    <property type="evidence" value="ECO:0007669"/>
    <property type="project" value="UniProtKB-KW"/>
</dbReference>
<evidence type="ECO:0000313" key="1">
    <source>
        <dbReference type="EMBL" id="MBD8488479.1"/>
    </source>
</evidence>
<name>A0ABR9ALI0_9BACT</name>
<accession>A0ABR9ALI0</accession>
<comment type="caution">
    <text evidence="1">The sequence shown here is derived from an EMBL/GenBank/DDBJ whole genome shotgun (WGS) entry which is preliminary data.</text>
</comment>
<organism evidence="1 2">
    <name type="scientific">Echinicola arenosa</name>
    <dbReference type="NCBI Taxonomy" id="2774144"/>
    <lineage>
        <taxon>Bacteria</taxon>
        <taxon>Pseudomonadati</taxon>
        <taxon>Bacteroidota</taxon>
        <taxon>Cytophagia</taxon>
        <taxon>Cytophagales</taxon>
        <taxon>Cyclobacteriaceae</taxon>
        <taxon>Echinicola</taxon>
    </lineage>
</organism>
<protein>
    <submittedName>
        <fullName evidence="1">ATP-binding protein</fullName>
    </submittedName>
</protein>
<reference evidence="1 2" key="1">
    <citation type="submission" date="2020-09" db="EMBL/GenBank/DDBJ databases">
        <title>Echinicola sp. CAU 1574 isolated from sand of Sido Beach.</title>
        <authorList>
            <person name="Kim W."/>
        </authorList>
    </citation>
    <scope>NUCLEOTIDE SEQUENCE [LARGE SCALE GENOMIC DNA]</scope>
    <source>
        <strain evidence="1 2">CAU 1574</strain>
    </source>
</reference>
<sequence>MKKTNKLLLLLIAAPLLFWQCGGAEKKEVIKEEPMVEVKEEVQPSLTLLWETPDELTTCESVLVDEKSGTIYVSNIAGDPRAKDGEGFISIISKDGEIIEKEWVSGIDAPKGMGLLDGKLYVTNIDELVEIDVESAKVSNTYPIEGAGFLNDVDVHGGKVYFSDMEKGLIHVLADGEISVVAEGQASINGVRLSEDGTLYGLDGEGLKKYGESGTAEILNSKVTGGDGLIILGDDTYIASRWVGEIWIIDENGETKLLDTKDAGSNTADIGYLEDEKIILVPTFMKNKVVAYKLVY</sequence>